<gene>
    <name evidence="2" type="ORF">C7456_10411</name>
</gene>
<evidence type="ECO:0000313" key="3">
    <source>
        <dbReference type="Proteomes" id="UP000245812"/>
    </source>
</evidence>
<proteinExistence type="predicted"/>
<accession>A0A316I8A1</accession>
<dbReference type="RefSeq" id="WP_245889787.1">
    <property type="nucleotide sequence ID" value="NZ_MSZV01000007.1"/>
</dbReference>
<dbReference type="Proteomes" id="UP000245812">
    <property type="component" value="Unassembled WGS sequence"/>
</dbReference>
<dbReference type="InterPro" id="IPR011051">
    <property type="entry name" value="RmlC_Cupin_sf"/>
</dbReference>
<evidence type="ECO:0000313" key="2">
    <source>
        <dbReference type="EMBL" id="PWK89663.1"/>
    </source>
</evidence>
<sequence>MLGAALEAGERAEYVTAPGRYAYLVPARGTVDVNGVRIEACDGAAIRGEAALHVTALEDAELVLVDVAP</sequence>
<dbReference type="Gene3D" id="2.60.120.10">
    <property type="entry name" value="Jelly Rolls"/>
    <property type="match status" value="1"/>
</dbReference>
<dbReference type="InterPro" id="IPR041602">
    <property type="entry name" value="Quercetinase_C"/>
</dbReference>
<name>A0A316I8A1_9GAMM</name>
<evidence type="ECO:0000259" key="1">
    <source>
        <dbReference type="Pfam" id="PF17954"/>
    </source>
</evidence>
<dbReference type="AlphaFoldDB" id="A0A316I8A1"/>
<dbReference type="Pfam" id="PF17954">
    <property type="entry name" value="Pirin_C_2"/>
    <property type="match status" value="1"/>
</dbReference>
<reference evidence="2 3" key="1">
    <citation type="submission" date="2018-05" db="EMBL/GenBank/DDBJ databases">
        <title>Genomic Encyclopedia of Type Strains, Phase IV (KMG-IV): sequencing the most valuable type-strain genomes for metagenomic binning, comparative biology and taxonomic classification.</title>
        <authorList>
            <person name="Goeker M."/>
        </authorList>
    </citation>
    <scope>NUCLEOTIDE SEQUENCE [LARGE SCALE GENOMIC DNA]</scope>
    <source>
        <strain evidence="2 3">DSM 14263</strain>
    </source>
</reference>
<organism evidence="2 3">
    <name type="scientific">Fulvimonas soli</name>
    <dbReference type="NCBI Taxonomy" id="155197"/>
    <lineage>
        <taxon>Bacteria</taxon>
        <taxon>Pseudomonadati</taxon>
        <taxon>Pseudomonadota</taxon>
        <taxon>Gammaproteobacteria</taxon>
        <taxon>Lysobacterales</taxon>
        <taxon>Rhodanobacteraceae</taxon>
        <taxon>Fulvimonas</taxon>
    </lineage>
</organism>
<dbReference type="SUPFAM" id="SSF51182">
    <property type="entry name" value="RmlC-like cupins"/>
    <property type="match status" value="1"/>
</dbReference>
<keyword evidence="3" id="KW-1185">Reference proteome</keyword>
<comment type="caution">
    <text evidence="2">The sequence shown here is derived from an EMBL/GenBank/DDBJ whole genome shotgun (WGS) entry which is preliminary data.</text>
</comment>
<dbReference type="InterPro" id="IPR014710">
    <property type="entry name" value="RmlC-like_jellyroll"/>
</dbReference>
<protein>
    <recommendedName>
        <fullName evidence="1">Quercetin 2,3-dioxygenase C-terminal cupin domain-containing protein</fullName>
    </recommendedName>
</protein>
<feature type="domain" description="Quercetin 2,3-dioxygenase C-terminal cupin" evidence="1">
    <location>
        <begin position="3"/>
        <end position="67"/>
    </location>
</feature>
<dbReference type="EMBL" id="QGHC01000004">
    <property type="protein sequence ID" value="PWK89663.1"/>
    <property type="molecule type" value="Genomic_DNA"/>
</dbReference>